<organism evidence="1 2">
    <name type="scientific">Paenibacillus rigui</name>
    <dbReference type="NCBI Taxonomy" id="554312"/>
    <lineage>
        <taxon>Bacteria</taxon>
        <taxon>Bacillati</taxon>
        <taxon>Bacillota</taxon>
        <taxon>Bacilli</taxon>
        <taxon>Bacillales</taxon>
        <taxon>Paenibacillaceae</taxon>
        <taxon>Paenibacillus</taxon>
    </lineage>
</organism>
<dbReference type="EMBL" id="NMQW01000039">
    <property type="protein sequence ID" value="OXM83758.1"/>
    <property type="molecule type" value="Genomic_DNA"/>
</dbReference>
<keyword evidence="2" id="KW-1185">Reference proteome</keyword>
<proteinExistence type="predicted"/>
<dbReference type="OrthoDB" id="2614999at2"/>
<evidence type="ECO:0000313" key="2">
    <source>
        <dbReference type="Proteomes" id="UP000215509"/>
    </source>
</evidence>
<gene>
    <name evidence="1" type="ORF">CF651_24225</name>
</gene>
<accession>A0A229UJX8</accession>
<protein>
    <submittedName>
        <fullName evidence="1">Uncharacterized protein</fullName>
    </submittedName>
</protein>
<sequence length="142" mass="16482">MGDSQEFILVSAPNKMGEAFIRQLCLHQAPFAVMVNNAREQDRMAEMGVKHFLRVDTAEQLNWHMPAFQVEKVFLFENSFNLCCRYIQMCRRWTLNPIYVITQTNNPRLVYRGLGATYVIHSNSDEIPFLIQTVVGDRPQDV</sequence>
<dbReference type="AlphaFoldDB" id="A0A229UJX8"/>
<dbReference type="Proteomes" id="UP000215509">
    <property type="component" value="Unassembled WGS sequence"/>
</dbReference>
<reference evidence="1 2" key="1">
    <citation type="submission" date="2017-07" db="EMBL/GenBank/DDBJ databases">
        <title>Genome sequencing and assembly of Paenibacillus rigui.</title>
        <authorList>
            <person name="Mayilraj S."/>
        </authorList>
    </citation>
    <scope>NUCLEOTIDE SEQUENCE [LARGE SCALE GENOMIC DNA]</scope>
    <source>
        <strain evidence="1 2">JCM 16352</strain>
    </source>
</reference>
<comment type="caution">
    <text evidence="1">The sequence shown here is derived from an EMBL/GenBank/DDBJ whole genome shotgun (WGS) entry which is preliminary data.</text>
</comment>
<dbReference type="RefSeq" id="WP_094017515.1">
    <property type="nucleotide sequence ID" value="NZ_NMQW01000039.1"/>
</dbReference>
<name>A0A229UJX8_9BACL</name>
<evidence type="ECO:0000313" key="1">
    <source>
        <dbReference type="EMBL" id="OXM83758.1"/>
    </source>
</evidence>